<keyword evidence="1" id="KW-1015">Disulfide bond</keyword>
<evidence type="ECO:0000259" key="6">
    <source>
        <dbReference type="Pfam" id="PF01764"/>
    </source>
</evidence>
<accession>A0A8H7CLW9</accession>
<keyword evidence="5" id="KW-0812">Transmembrane</keyword>
<evidence type="ECO:0000256" key="5">
    <source>
        <dbReference type="SAM" id="Phobius"/>
    </source>
</evidence>
<comment type="similarity">
    <text evidence="2">Belongs to the AB hydrolase superfamily. Lipase family. Class 3 subfamily.</text>
</comment>
<dbReference type="AlphaFoldDB" id="A0A8H7CLW9"/>
<keyword evidence="8" id="KW-1185">Reference proteome</keyword>
<name>A0A8H7CLW9_9AGAR</name>
<dbReference type="OrthoDB" id="426718at2759"/>
<organism evidence="7 8">
    <name type="scientific">Mycena sanguinolenta</name>
    <dbReference type="NCBI Taxonomy" id="230812"/>
    <lineage>
        <taxon>Eukaryota</taxon>
        <taxon>Fungi</taxon>
        <taxon>Dikarya</taxon>
        <taxon>Basidiomycota</taxon>
        <taxon>Agaricomycotina</taxon>
        <taxon>Agaricomycetes</taxon>
        <taxon>Agaricomycetidae</taxon>
        <taxon>Agaricales</taxon>
        <taxon>Marasmiineae</taxon>
        <taxon>Mycenaceae</taxon>
        <taxon>Mycena</taxon>
    </lineage>
</organism>
<evidence type="ECO:0000256" key="4">
    <source>
        <dbReference type="ARBA" id="ARBA00048461"/>
    </source>
</evidence>
<evidence type="ECO:0000313" key="7">
    <source>
        <dbReference type="EMBL" id="KAF7342564.1"/>
    </source>
</evidence>
<dbReference type="InterPro" id="IPR002921">
    <property type="entry name" value="Fungal_lipase-type"/>
</dbReference>
<dbReference type="Proteomes" id="UP000623467">
    <property type="component" value="Unassembled WGS sequence"/>
</dbReference>
<evidence type="ECO:0000313" key="8">
    <source>
        <dbReference type="Proteomes" id="UP000623467"/>
    </source>
</evidence>
<dbReference type="CDD" id="cd00519">
    <property type="entry name" value="Lipase_3"/>
    <property type="match status" value="1"/>
</dbReference>
<dbReference type="InterPro" id="IPR051218">
    <property type="entry name" value="Sec_MonoDiacylglyc_Lipase"/>
</dbReference>
<dbReference type="InterPro" id="IPR029058">
    <property type="entry name" value="AB_hydrolase_fold"/>
</dbReference>
<reference evidence="7" key="1">
    <citation type="submission" date="2020-05" db="EMBL/GenBank/DDBJ databases">
        <title>Mycena genomes resolve the evolution of fungal bioluminescence.</title>
        <authorList>
            <person name="Tsai I.J."/>
        </authorList>
    </citation>
    <scope>NUCLEOTIDE SEQUENCE</scope>
    <source>
        <strain evidence="7">160909Yilan</strain>
    </source>
</reference>
<keyword evidence="5" id="KW-1133">Transmembrane helix</keyword>
<dbReference type="PANTHER" id="PTHR45856">
    <property type="entry name" value="ALPHA/BETA-HYDROLASES SUPERFAMILY PROTEIN"/>
    <property type="match status" value="1"/>
</dbReference>
<comment type="catalytic activity">
    <reaction evidence="4">
        <text>a monoacylglycerol + H2O = glycerol + a fatty acid + H(+)</text>
        <dbReference type="Rhea" id="RHEA:15245"/>
        <dbReference type="ChEBI" id="CHEBI:15377"/>
        <dbReference type="ChEBI" id="CHEBI:15378"/>
        <dbReference type="ChEBI" id="CHEBI:17408"/>
        <dbReference type="ChEBI" id="CHEBI:17754"/>
        <dbReference type="ChEBI" id="CHEBI:28868"/>
    </reaction>
</comment>
<dbReference type="PANTHER" id="PTHR45856:SF25">
    <property type="entry name" value="FUNGAL LIPASE-LIKE DOMAIN-CONTAINING PROTEIN"/>
    <property type="match status" value="1"/>
</dbReference>
<dbReference type="Pfam" id="PF01764">
    <property type="entry name" value="Lipase_3"/>
    <property type="match status" value="2"/>
</dbReference>
<sequence length="350" mass="36593">MSDISRGQHLILFPFSPSSTARSFIFPFLCLSVSRTFILLILSSIMLASFVLSFLPLTLAAPLFGLGSSEATGAPTPMSLSTVNTTLLRPALFARAAYCSSASLSSWSCGAPCDSLAGVTFLQDGGNQGTIPLYFIAHDAEDQSLVVAHEGTDPDNILSLLNDAEFALVDVNTTAIPQAAGKGIKVHDGFQSTFERTADGLLAGVQAQLQATGVKKVVVTGHSLGSYFAAGLRNNTGAALATMTGAMIKGAVDPSVDVVVTTFGLPRGGNEAWANFLDSNIGVTFMTNQNDPVPTVPPLLFGYTHSSGEVHIVDSSQTNIVSCPGHDNEHCVTGNSILHASITNHLGPYF</sequence>
<gene>
    <name evidence="7" type="ORF">MSAN_02012800</name>
</gene>
<evidence type="ECO:0000256" key="1">
    <source>
        <dbReference type="ARBA" id="ARBA00023157"/>
    </source>
</evidence>
<dbReference type="GO" id="GO:0006629">
    <property type="term" value="P:lipid metabolic process"/>
    <property type="evidence" value="ECO:0007669"/>
    <property type="project" value="InterPro"/>
</dbReference>
<feature type="domain" description="Fungal lipase-type" evidence="6">
    <location>
        <begin position="146"/>
        <end position="229"/>
    </location>
</feature>
<evidence type="ECO:0000256" key="3">
    <source>
        <dbReference type="ARBA" id="ARBA00047591"/>
    </source>
</evidence>
<comment type="caution">
    <text evidence="7">The sequence shown here is derived from an EMBL/GenBank/DDBJ whole genome shotgun (WGS) entry which is preliminary data.</text>
</comment>
<dbReference type="EMBL" id="JACAZH010000025">
    <property type="protein sequence ID" value="KAF7342564.1"/>
    <property type="molecule type" value="Genomic_DNA"/>
</dbReference>
<dbReference type="Gene3D" id="3.40.50.1820">
    <property type="entry name" value="alpha/beta hydrolase"/>
    <property type="match status" value="2"/>
</dbReference>
<dbReference type="SUPFAM" id="SSF53474">
    <property type="entry name" value="alpha/beta-Hydrolases"/>
    <property type="match status" value="1"/>
</dbReference>
<proteinExistence type="inferred from homology"/>
<protein>
    <submittedName>
        <fullName evidence="7">Lipase-3 domain-containing protein</fullName>
    </submittedName>
</protein>
<feature type="transmembrane region" description="Helical" evidence="5">
    <location>
        <begin position="37"/>
        <end position="59"/>
    </location>
</feature>
<keyword evidence="5" id="KW-0472">Membrane</keyword>
<feature type="domain" description="Fungal lipase-type" evidence="6">
    <location>
        <begin position="237"/>
        <end position="299"/>
    </location>
</feature>
<evidence type="ECO:0000256" key="2">
    <source>
        <dbReference type="ARBA" id="ARBA00043996"/>
    </source>
</evidence>
<comment type="catalytic activity">
    <reaction evidence="3">
        <text>a diacylglycerol + H2O = a monoacylglycerol + a fatty acid + H(+)</text>
        <dbReference type="Rhea" id="RHEA:32731"/>
        <dbReference type="ChEBI" id="CHEBI:15377"/>
        <dbReference type="ChEBI" id="CHEBI:15378"/>
        <dbReference type="ChEBI" id="CHEBI:17408"/>
        <dbReference type="ChEBI" id="CHEBI:18035"/>
        <dbReference type="ChEBI" id="CHEBI:28868"/>
    </reaction>
</comment>